<evidence type="ECO:0000313" key="4">
    <source>
        <dbReference type="Proteomes" id="UP001220022"/>
    </source>
</evidence>
<sequence length="410" mass="45096">MLAFFDYLAAAVMTVVAVWRVPAVRYGDAHRRALWGGYAGFAAALWLSTPVVMRAVGRVPVVDLDALLKHFASTAAILAALTYVATSYGKTSARVVPRHVAVSRWIAHVAYKAGVVGVIVLTVLFFTVVDRKTPSADFVTDHAGQWGAAIYMSVFYFFPLITTAVCGYQWSSAARRAETSSMRIGLGLMAISMWMGLVYTAARIALIWVAVAIPLNPVVEQDVVRATAMWMNVLFLLVAVGASIPATSAVAARWRTWRTLYLLYPLWRDLMEAFPGTSLYPPGSRLRELTRSHGSTDVRLDRWTADIADAFDKLRHFAPAKLLFAAEEAVASHLEHPDPQPAAEAYWIKAALQAVANRRPSQQPSPMQTKPFVDTDGEAAWLVRVRKVYCEIATAQAQRLLEEAEEGLVA</sequence>
<keyword evidence="1" id="KW-0472">Membrane</keyword>
<feature type="transmembrane region" description="Helical" evidence="1">
    <location>
        <begin position="191"/>
        <end position="213"/>
    </location>
</feature>
<dbReference type="InterPro" id="IPR050039">
    <property type="entry name" value="MAB_1171c-like"/>
</dbReference>
<dbReference type="Pfam" id="PF20182">
    <property type="entry name" value="DUF6545"/>
    <property type="match status" value="1"/>
</dbReference>
<dbReference type="InterPro" id="IPR046675">
    <property type="entry name" value="DUF6545"/>
</dbReference>
<comment type="caution">
    <text evidence="3">The sequence shown here is derived from an EMBL/GenBank/DDBJ whole genome shotgun (WGS) entry which is preliminary data.</text>
</comment>
<dbReference type="EMBL" id="JARHTQ010000001">
    <property type="protein sequence ID" value="MDF2254380.1"/>
    <property type="molecule type" value="Genomic_DNA"/>
</dbReference>
<keyword evidence="1" id="KW-0812">Transmembrane</keyword>
<reference evidence="3 4" key="1">
    <citation type="submission" date="2023-03" db="EMBL/GenBank/DDBJ databases">
        <title>Draft genome sequence of type strain Streptomyces ferralitis JCM 14344.</title>
        <authorList>
            <person name="Klaysubun C."/>
            <person name="Duangmal K."/>
        </authorList>
    </citation>
    <scope>NUCLEOTIDE SEQUENCE [LARGE SCALE GENOMIC DNA]</scope>
    <source>
        <strain evidence="3 4">JCM 14344</strain>
    </source>
</reference>
<evidence type="ECO:0000259" key="2">
    <source>
        <dbReference type="Pfam" id="PF20182"/>
    </source>
</evidence>
<feature type="transmembrane region" description="Helical" evidence="1">
    <location>
        <begin position="68"/>
        <end position="88"/>
    </location>
</feature>
<feature type="transmembrane region" description="Helical" evidence="1">
    <location>
        <begin position="233"/>
        <end position="252"/>
    </location>
</feature>
<dbReference type="NCBIfam" id="NF042915">
    <property type="entry name" value="MAB_1171c_fam"/>
    <property type="match status" value="1"/>
</dbReference>
<name>A0ABT5YS09_9ACTN</name>
<feature type="transmembrane region" description="Helical" evidence="1">
    <location>
        <begin position="109"/>
        <end position="129"/>
    </location>
</feature>
<gene>
    <name evidence="3" type="ORF">P2L57_01150</name>
</gene>
<keyword evidence="1" id="KW-1133">Transmembrane helix</keyword>
<proteinExistence type="predicted"/>
<feature type="transmembrane region" description="Helical" evidence="1">
    <location>
        <begin position="35"/>
        <end position="56"/>
    </location>
</feature>
<accession>A0ABT5YS09</accession>
<feature type="transmembrane region" description="Helical" evidence="1">
    <location>
        <begin position="6"/>
        <end position="23"/>
    </location>
</feature>
<evidence type="ECO:0000313" key="3">
    <source>
        <dbReference type="EMBL" id="MDF2254380.1"/>
    </source>
</evidence>
<protein>
    <recommendedName>
        <fullName evidence="2">DUF6545 domain-containing protein</fullName>
    </recommendedName>
</protein>
<organism evidence="3 4">
    <name type="scientific">Streptantibioticus ferralitis</name>
    <dbReference type="NCBI Taxonomy" id="236510"/>
    <lineage>
        <taxon>Bacteria</taxon>
        <taxon>Bacillati</taxon>
        <taxon>Actinomycetota</taxon>
        <taxon>Actinomycetes</taxon>
        <taxon>Kitasatosporales</taxon>
        <taxon>Streptomycetaceae</taxon>
        <taxon>Streptantibioticus</taxon>
    </lineage>
</organism>
<feature type="domain" description="DUF6545" evidence="2">
    <location>
        <begin position="253"/>
        <end position="389"/>
    </location>
</feature>
<dbReference type="Proteomes" id="UP001220022">
    <property type="component" value="Unassembled WGS sequence"/>
</dbReference>
<dbReference type="RefSeq" id="WP_275806677.1">
    <property type="nucleotide sequence ID" value="NZ_BAAANM010000005.1"/>
</dbReference>
<feature type="transmembrane region" description="Helical" evidence="1">
    <location>
        <begin position="149"/>
        <end position="170"/>
    </location>
</feature>
<evidence type="ECO:0000256" key="1">
    <source>
        <dbReference type="SAM" id="Phobius"/>
    </source>
</evidence>
<keyword evidence="4" id="KW-1185">Reference proteome</keyword>